<name>A0A4Y7PZD8_9AGAM</name>
<keyword evidence="3 6" id="KW-0418">Kinase</keyword>
<evidence type="ECO:0000313" key="7">
    <source>
        <dbReference type="Proteomes" id="UP000294933"/>
    </source>
</evidence>
<keyword evidence="2" id="KW-0547">Nucleotide-binding</keyword>
<dbReference type="PANTHER" id="PTHR48016:SF56">
    <property type="entry name" value="MAPKK KINASE"/>
    <property type="match status" value="1"/>
</dbReference>
<keyword evidence="7" id="KW-1185">Reference proteome</keyword>
<dbReference type="Pfam" id="PF00069">
    <property type="entry name" value="Pkinase"/>
    <property type="match status" value="1"/>
</dbReference>
<gene>
    <name evidence="6" type="ORF">BD410DRAFT_871947</name>
</gene>
<dbReference type="GO" id="GO:0000165">
    <property type="term" value="P:MAPK cascade"/>
    <property type="evidence" value="ECO:0007669"/>
    <property type="project" value="UniProtKB-ARBA"/>
</dbReference>
<evidence type="ECO:0000256" key="4">
    <source>
        <dbReference type="ARBA" id="ARBA00022840"/>
    </source>
</evidence>
<dbReference type="InterPro" id="IPR011009">
    <property type="entry name" value="Kinase-like_dom_sf"/>
</dbReference>
<dbReference type="GO" id="GO:0005524">
    <property type="term" value="F:ATP binding"/>
    <property type="evidence" value="ECO:0007669"/>
    <property type="project" value="UniProtKB-KW"/>
</dbReference>
<dbReference type="PROSITE" id="PS50011">
    <property type="entry name" value="PROTEIN_KINASE_DOM"/>
    <property type="match status" value="1"/>
</dbReference>
<dbReference type="Gene3D" id="3.30.200.20">
    <property type="entry name" value="Phosphorylase Kinase, domain 1"/>
    <property type="match status" value="1"/>
</dbReference>
<dbReference type="AlphaFoldDB" id="A0A4Y7PZD8"/>
<evidence type="ECO:0000259" key="5">
    <source>
        <dbReference type="PROSITE" id="PS50011"/>
    </source>
</evidence>
<keyword evidence="1" id="KW-0808">Transferase</keyword>
<dbReference type="OrthoDB" id="8693905at2759"/>
<dbReference type="STRING" id="50990.A0A4Y7PZD8"/>
<dbReference type="VEuPathDB" id="FungiDB:BD410DRAFT_871947"/>
<dbReference type="GO" id="GO:0004672">
    <property type="term" value="F:protein kinase activity"/>
    <property type="evidence" value="ECO:0007669"/>
    <property type="project" value="InterPro"/>
</dbReference>
<organism evidence="6 7">
    <name type="scientific">Rickenella mellea</name>
    <dbReference type="NCBI Taxonomy" id="50990"/>
    <lineage>
        <taxon>Eukaryota</taxon>
        <taxon>Fungi</taxon>
        <taxon>Dikarya</taxon>
        <taxon>Basidiomycota</taxon>
        <taxon>Agaricomycotina</taxon>
        <taxon>Agaricomycetes</taxon>
        <taxon>Hymenochaetales</taxon>
        <taxon>Rickenellaceae</taxon>
        <taxon>Rickenella</taxon>
    </lineage>
</organism>
<evidence type="ECO:0000256" key="2">
    <source>
        <dbReference type="ARBA" id="ARBA00022741"/>
    </source>
</evidence>
<evidence type="ECO:0000313" key="6">
    <source>
        <dbReference type="EMBL" id="TDL20406.1"/>
    </source>
</evidence>
<reference evidence="6 7" key="1">
    <citation type="submission" date="2018-06" db="EMBL/GenBank/DDBJ databases">
        <title>A transcriptomic atlas of mushroom development highlights an independent origin of complex multicellularity.</title>
        <authorList>
            <consortium name="DOE Joint Genome Institute"/>
            <person name="Krizsan K."/>
            <person name="Almasi E."/>
            <person name="Merenyi Z."/>
            <person name="Sahu N."/>
            <person name="Viragh M."/>
            <person name="Koszo T."/>
            <person name="Mondo S."/>
            <person name="Kiss B."/>
            <person name="Balint B."/>
            <person name="Kues U."/>
            <person name="Barry K."/>
            <person name="Hegedus J.C."/>
            <person name="Henrissat B."/>
            <person name="Johnson J."/>
            <person name="Lipzen A."/>
            <person name="Ohm R."/>
            <person name="Nagy I."/>
            <person name="Pangilinan J."/>
            <person name="Yan J."/>
            <person name="Xiong Y."/>
            <person name="Grigoriev I.V."/>
            <person name="Hibbett D.S."/>
            <person name="Nagy L.G."/>
        </authorList>
    </citation>
    <scope>NUCLEOTIDE SEQUENCE [LARGE SCALE GENOMIC DNA]</scope>
    <source>
        <strain evidence="6 7">SZMC22713</strain>
    </source>
</reference>
<proteinExistence type="predicted"/>
<keyword evidence="4" id="KW-0067">ATP-binding</keyword>
<feature type="domain" description="Protein kinase" evidence="5">
    <location>
        <begin position="31"/>
        <end position="284"/>
    </location>
</feature>
<dbReference type="InterPro" id="IPR050538">
    <property type="entry name" value="MAP_kinase_kinase_kinase"/>
</dbReference>
<dbReference type="Gene3D" id="1.10.510.10">
    <property type="entry name" value="Transferase(Phosphotransferase) domain 1"/>
    <property type="match status" value="1"/>
</dbReference>
<dbReference type="Proteomes" id="UP000294933">
    <property type="component" value="Unassembled WGS sequence"/>
</dbReference>
<accession>A0A4Y7PZD8</accession>
<dbReference type="EMBL" id="ML170188">
    <property type="protein sequence ID" value="TDL20406.1"/>
    <property type="molecule type" value="Genomic_DNA"/>
</dbReference>
<protein>
    <submittedName>
        <fullName evidence="6">Kinase-like protein</fullName>
    </submittedName>
</protein>
<dbReference type="SUPFAM" id="SSF56112">
    <property type="entry name" value="Protein kinase-like (PK-like)"/>
    <property type="match status" value="1"/>
</dbReference>
<dbReference type="PANTHER" id="PTHR48016">
    <property type="entry name" value="MAP KINASE KINASE KINASE SSK2-RELATED-RELATED"/>
    <property type="match status" value="1"/>
</dbReference>
<evidence type="ECO:0000256" key="3">
    <source>
        <dbReference type="ARBA" id="ARBA00022777"/>
    </source>
</evidence>
<sequence>MPSAENISPNSIAKVVITIRRDDGKPPMHFQLSNCVIGRGRLGSVYRAVNLETGELVAVKRIPLRGMSEDEIRRIMEDVDLFSMLSHPCIVKYIGAYRDAIFLNVVQELANRGSLGQTLKTFGKLTERLTSSYVTKILDALSYLHRMNIVHGDLKSSKILTTKMGELKLSFTFGVSGGINRQQSHDIVGTPNFLAPELIEQQGASPASDIWALACTIIELLTGRPPHSEIDSRLSAVMFRVVEDEMPPIPDECSEGLKGFLRSCFRKDPNERPDVEQLREHAWLKDSTVWSGEPRSLETLPFLRRATDQEKPTVTGAAMKLRPSIKTIIDEQDSSPSSSKYSDLEDGAHSFVPTKFEKRKMVWSFYSCDFILMEYVDSCHLRRL</sequence>
<dbReference type="InterPro" id="IPR000719">
    <property type="entry name" value="Prot_kinase_dom"/>
</dbReference>
<evidence type="ECO:0000256" key="1">
    <source>
        <dbReference type="ARBA" id="ARBA00022679"/>
    </source>
</evidence>